<keyword evidence="1" id="KW-0175">Coiled coil</keyword>
<evidence type="ECO:0000313" key="2">
    <source>
        <dbReference type="EMBL" id="CUX65931.1"/>
    </source>
</evidence>
<proteinExistence type="predicted"/>
<organism evidence="2 3">
    <name type="scientific">Agrobacterium tomkonis CFBP 6623</name>
    <dbReference type="NCBI Taxonomy" id="1183432"/>
    <lineage>
        <taxon>Bacteria</taxon>
        <taxon>Pseudomonadati</taxon>
        <taxon>Pseudomonadota</taxon>
        <taxon>Alphaproteobacteria</taxon>
        <taxon>Hyphomicrobiales</taxon>
        <taxon>Rhizobiaceae</taxon>
        <taxon>Rhizobium/Agrobacterium group</taxon>
        <taxon>Agrobacterium</taxon>
        <taxon>Agrobacterium tumefaciens complex</taxon>
    </lineage>
</organism>
<reference evidence="3" key="1">
    <citation type="submission" date="2016-01" db="EMBL/GenBank/DDBJ databases">
        <authorList>
            <person name="Regsiter A."/>
            <person name="william w."/>
        </authorList>
    </citation>
    <scope>NUCLEOTIDE SEQUENCE [LARGE SCALE GENOMIC DNA]</scope>
    <source>
        <strain evidence="3">CFBP 6623</strain>
    </source>
</reference>
<dbReference type="EMBL" id="FBWK01000073">
    <property type="protein sequence ID" value="CUX65931.1"/>
    <property type="molecule type" value="Genomic_DNA"/>
</dbReference>
<sequence length="87" mass="9851">MNSHNEMQDRIRLMEIDIEGLRESIDLTRNMLVTMAISGKDRKKAEQLIAENREKIARLVEAIARYRDASADGQFPCGSLTGQQQSS</sequence>
<dbReference type="RefSeq" id="WP_137002621.1">
    <property type="nucleotide sequence ID" value="NZ_LT009726.1"/>
</dbReference>
<accession>A0A1S7SBH6</accession>
<dbReference type="Proteomes" id="UP000191988">
    <property type="component" value="Unassembled WGS sequence"/>
</dbReference>
<dbReference type="AlphaFoldDB" id="A0A1S7SBH6"/>
<protein>
    <submittedName>
        <fullName evidence="2">Uncharacterized protein</fullName>
    </submittedName>
</protein>
<feature type="coiled-coil region" evidence="1">
    <location>
        <begin position="4"/>
        <end position="69"/>
    </location>
</feature>
<name>A0A1S7SBH6_9HYPH</name>
<evidence type="ECO:0000256" key="1">
    <source>
        <dbReference type="SAM" id="Coils"/>
    </source>
</evidence>
<keyword evidence="3" id="KW-1185">Reference proteome</keyword>
<evidence type="ECO:0000313" key="3">
    <source>
        <dbReference type="Proteomes" id="UP000191988"/>
    </source>
</evidence>
<gene>
    <name evidence="2" type="ORF">AGR3A_pb0038</name>
</gene>